<evidence type="ECO:0000313" key="1">
    <source>
        <dbReference type="EMBL" id="QIN94025.1"/>
    </source>
</evidence>
<dbReference type="KEGG" id="vg:77927869"/>
<accession>A0A6G8R1E5</accession>
<keyword evidence="2" id="KW-1185">Reference proteome</keyword>
<dbReference type="GeneID" id="77927869"/>
<dbReference type="Proteomes" id="UP000501266">
    <property type="component" value="Segment"/>
</dbReference>
<sequence length="210" mass="22155">MAYQVRNIIIGAAALYISADDSTAAGYTAPALPSAPTAGASFTTALDGAATDWRHAGFTTEGLEISYEPDFGDVEVDQLLDSAKLFKQSMRVTINTTLAEASLENLLVAWGQSATSLTTSGTEDTLGIAAGALGDEPVERSLVAVGPGPRAAADGAKRERIYHARRVLSVEASAHSVRRNEATVFPVAFRLLPDPNFAGQEYGVIRDRNI</sequence>
<protein>
    <submittedName>
        <fullName evidence="1">Major tail protein</fullName>
    </submittedName>
</protein>
<reference evidence="1 2" key="1">
    <citation type="submission" date="2020-02" db="EMBL/GenBank/DDBJ databases">
        <authorList>
            <person name="Bullock J.N."/>
            <person name="Barnes M.L."/>
            <person name="Kankolongo K.M."/>
            <person name="Dejene B.A."/>
            <person name="Lindsay P.E."/>
            <person name="Bhuiyan S."/>
            <person name="Nayek S."/>
            <person name="Hughes L.E."/>
            <person name="Garlena R.A."/>
            <person name="Russell D.A."/>
            <person name="Pope W.H."/>
            <person name="Jacobs-Sera D."/>
            <person name="Hatfull G.F."/>
        </authorList>
    </citation>
    <scope>NUCLEOTIDE SEQUENCE [LARGE SCALE GENOMIC DNA]</scope>
</reference>
<gene>
    <name evidence="1" type="primary">32</name>
    <name evidence="1" type="ORF">SEA_WAKANDA_32</name>
</gene>
<dbReference type="EMBL" id="MT024865">
    <property type="protein sequence ID" value="QIN94025.1"/>
    <property type="molecule type" value="Genomic_DNA"/>
</dbReference>
<evidence type="ECO:0000313" key="2">
    <source>
        <dbReference type="Proteomes" id="UP000501266"/>
    </source>
</evidence>
<dbReference type="InterPro" id="IPR058154">
    <property type="entry name" value="Bxb1_TTP-like"/>
</dbReference>
<dbReference type="Pfam" id="PF25681">
    <property type="entry name" value="Phage_TTP_17"/>
    <property type="match status" value="1"/>
</dbReference>
<dbReference type="RefSeq" id="YP_010652115.1">
    <property type="nucleotide sequence ID" value="NC_070785.1"/>
</dbReference>
<name>A0A6G8R1E5_9CAUD</name>
<organism evidence="1 2">
    <name type="scientific">Streptomyces phage Wakanda</name>
    <dbReference type="NCBI Taxonomy" id="2713267"/>
    <lineage>
        <taxon>Viruses</taxon>
        <taxon>Duplodnaviria</taxon>
        <taxon>Heunggongvirae</taxon>
        <taxon>Uroviricota</taxon>
        <taxon>Caudoviricetes</taxon>
        <taxon>Stanwilliamsviridae</taxon>
        <taxon>Loccivirinae</taxon>
        <taxon>Wakandavirus</taxon>
        <taxon>Wakandavirus wakanda</taxon>
    </lineage>
</organism>
<proteinExistence type="predicted"/>